<gene>
    <name evidence="2" type="ORF">KC01_LOCUS15853</name>
</gene>
<accession>A0AAV2K6T3</accession>
<reference evidence="2 3" key="1">
    <citation type="submission" date="2024-04" db="EMBL/GenBank/DDBJ databases">
        <authorList>
            <person name="Waldvogel A.-M."/>
            <person name="Schoenle A."/>
        </authorList>
    </citation>
    <scope>NUCLEOTIDE SEQUENCE [LARGE SCALE GENOMIC DNA]</scope>
</reference>
<dbReference type="Proteomes" id="UP001497482">
    <property type="component" value="Chromosome 17"/>
</dbReference>
<dbReference type="PANTHER" id="PTHR34988:SF1">
    <property type="entry name" value="DNA-BINDING PROTEIN"/>
    <property type="match status" value="1"/>
</dbReference>
<dbReference type="Pfam" id="PF03479">
    <property type="entry name" value="PCC"/>
    <property type="match status" value="1"/>
</dbReference>
<keyword evidence="3" id="KW-1185">Reference proteome</keyword>
<organism evidence="2 3">
    <name type="scientific">Knipowitschia caucasica</name>
    <name type="common">Caucasian dwarf goby</name>
    <name type="synonym">Pomatoschistus caucasicus</name>
    <dbReference type="NCBI Taxonomy" id="637954"/>
    <lineage>
        <taxon>Eukaryota</taxon>
        <taxon>Metazoa</taxon>
        <taxon>Chordata</taxon>
        <taxon>Craniata</taxon>
        <taxon>Vertebrata</taxon>
        <taxon>Euteleostomi</taxon>
        <taxon>Actinopterygii</taxon>
        <taxon>Neopterygii</taxon>
        <taxon>Teleostei</taxon>
        <taxon>Neoteleostei</taxon>
        <taxon>Acanthomorphata</taxon>
        <taxon>Gobiaria</taxon>
        <taxon>Gobiiformes</taxon>
        <taxon>Gobioidei</taxon>
        <taxon>Gobiidae</taxon>
        <taxon>Gobiinae</taxon>
        <taxon>Knipowitschia</taxon>
    </lineage>
</organism>
<sequence>MASSSLRVHVLRVRPGQDLVQSLKDLVSESGLRAPFILSCVGSVTSVRLRLASATAAEPNQVLDLSGPFEILSLVGTLNPEAHLHLCVGDSIGRCVGGHVLGPLPVLTTAEVVVGEAPALCFSRHPDPQTGFNELVVEDRDQDQD</sequence>
<evidence type="ECO:0000313" key="2">
    <source>
        <dbReference type="EMBL" id="CAL1585650.1"/>
    </source>
</evidence>
<dbReference type="CDD" id="cd11378">
    <property type="entry name" value="DUF296"/>
    <property type="match status" value="1"/>
</dbReference>
<feature type="domain" description="PPC" evidence="1">
    <location>
        <begin position="3"/>
        <end position="138"/>
    </location>
</feature>
<dbReference type="AlphaFoldDB" id="A0AAV2K6T3"/>
<dbReference type="InterPro" id="IPR005175">
    <property type="entry name" value="PPC_dom"/>
</dbReference>
<dbReference type="PANTHER" id="PTHR34988">
    <property type="entry name" value="PROTEIN, PUTATIVE-RELATED"/>
    <property type="match status" value="1"/>
</dbReference>
<dbReference type="SUPFAM" id="SSF117856">
    <property type="entry name" value="AF0104/ALDC/Ptd012-like"/>
    <property type="match status" value="1"/>
</dbReference>
<evidence type="ECO:0000313" key="3">
    <source>
        <dbReference type="Proteomes" id="UP001497482"/>
    </source>
</evidence>
<protein>
    <recommendedName>
        <fullName evidence="1">PPC domain-containing protein</fullName>
    </recommendedName>
</protein>
<dbReference type="Gene3D" id="3.30.1330.80">
    <property type="entry name" value="Hypothetical protein, similar to alpha- acetolactate decarboxylase, domain 2"/>
    <property type="match status" value="1"/>
</dbReference>
<proteinExistence type="predicted"/>
<evidence type="ECO:0000259" key="1">
    <source>
        <dbReference type="PROSITE" id="PS51742"/>
    </source>
</evidence>
<dbReference type="PROSITE" id="PS51742">
    <property type="entry name" value="PPC"/>
    <property type="match status" value="1"/>
</dbReference>
<name>A0AAV2K6T3_KNICA</name>
<dbReference type="EMBL" id="OZ035839">
    <property type="protein sequence ID" value="CAL1585650.1"/>
    <property type="molecule type" value="Genomic_DNA"/>
</dbReference>